<evidence type="ECO:0000259" key="2">
    <source>
        <dbReference type="PROSITE" id="PS51371"/>
    </source>
</evidence>
<comment type="caution">
    <text evidence="3">The sequence shown here is derived from an EMBL/GenBank/DDBJ whole genome shotgun (WGS) entry which is preliminary data.</text>
</comment>
<keyword evidence="4" id="KW-1185">Reference proteome</keyword>
<dbReference type="InterPro" id="IPR046342">
    <property type="entry name" value="CBS_dom_sf"/>
</dbReference>
<feature type="domain" description="CBS" evidence="2">
    <location>
        <begin position="23"/>
        <end position="81"/>
    </location>
</feature>
<evidence type="ECO:0000256" key="1">
    <source>
        <dbReference type="PROSITE-ProRule" id="PRU00703"/>
    </source>
</evidence>
<gene>
    <name evidence="3" type="ORF">LzC2_21510</name>
</gene>
<dbReference type="RefSeq" id="WP_171186718.1">
    <property type="nucleotide sequence ID" value="NZ_WTPX01000060.1"/>
</dbReference>
<dbReference type="Proteomes" id="UP000609651">
    <property type="component" value="Unassembled WGS sequence"/>
</dbReference>
<organism evidence="3 4">
    <name type="scientific">Alienimonas chondri</name>
    <dbReference type="NCBI Taxonomy" id="2681879"/>
    <lineage>
        <taxon>Bacteria</taxon>
        <taxon>Pseudomonadati</taxon>
        <taxon>Planctomycetota</taxon>
        <taxon>Planctomycetia</taxon>
        <taxon>Planctomycetales</taxon>
        <taxon>Planctomycetaceae</taxon>
        <taxon>Alienimonas</taxon>
    </lineage>
</organism>
<sequence>MTAATPDSALPTGDPWISVREVMSPPGPTLSAGASLWNAVDAALREGVDRIWVTDPDGRLAGEVTNATLLRQEVCRAPGERLLASLSTPVTPVDEFSDAGAAVVRLGRGQASRLPVTRDGILVGELTRNDALSLVNGIRRIANAVQVQLTPPPATAPAESVGPAAPRFLTQRAGLRARQGNS</sequence>
<dbReference type="Pfam" id="PF00571">
    <property type="entry name" value="CBS"/>
    <property type="match status" value="2"/>
</dbReference>
<dbReference type="EMBL" id="WTPX01000060">
    <property type="protein sequence ID" value="NNJ26072.1"/>
    <property type="molecule type" value="Genomic_DNA"/>
</dbReference>
<keyword evidence="1" id="KW-0129">CBS domain</keyword>
<name>A0ABX1VFN0_9PLAN</name>
<dbReference type="PROSITE" id="PS51371">
    <property type="entry name" value="CBS"/>
    <property type="match status" value="1"/>
</dbReference>
<dbReference type="InterPro" id="IPR000644">
    <property type="entry name" value="CBS_dom"/>
</dbReference>
<dbReference type="Gene3D" id="3.10.580.10">
    <property type="entry name" value="CBS-domain"/>
    <property type="match status" value="1"/>
</dbReference>
<accession>A0ABX1VFN0</accession>
<evidence type="ECO:0000313" key="4">
    <source>
        <dbReference type="Proteomes" id="UP000609651"/>
    </source>
</evidence>
<protein>
    <recommendedName>
        <fullName evidence="2">CBS domain-containing protein</fullName>
    </recommendedName>
</protein>
<reference evidence="3 4" key="1">
    <citation type="journal article" date="2020" name="Syst. Appl. Microbiol.">
        <title>Alienimonas chondri sp. nov., a novel planctomycete isolated from the biofilm of the red alga Chondrus crispus.</title>
        <authorList>
            <person name="Vitorino I."/>
            <person name="Albuquerque L."/>
            <person name="Wiegand S."/>
            <person name="Kallscheuer N."/>
            <person name="da Costa M.S."/>
            <person name="Lobo-da-Cunha A."/>
            <person name="Jogler C."/>
            <person name="Lage O.M."/>
        </authorList>
    </citation>
    <scope>NUCLEOTIDE SEQUENCE [LARGE SCALE GENOMIC DNA]</scope>
    <source>
        <strain evidence="3 4">LzC2</strain>
    </source>
</reference>
<evidence type="ECO:0000313" key="3">
    <source>
        <dbReference type="EMBL" id="NNJ26072.1"/>
    </source>
</evidence>
<dbReference type="SUPFAM" id="SSF54631">
    <property type="entry name" value="CBS-domain pair"/>
    <property type="match status" value="1"/>
</dbReference>
<proteinExistence type="predicted"/>